<dbReference type="GO" id="GO:0009451">
    <property type="term" value="P:RNA modification"/>
    <property type="evidence" value="ECO:0007669"/>
    <property type="project" value="InterPro"/>
</dbReference>
<name>A0A7J6VME1_THATH</name>
<dbReference type="NCBIfam" id="TIGR00756">
    <property type="entry name" value="PPR"/>
    <property type="match status" value="4"/>
</dbReference>
<dbReference type="Pfam" id="PF01535">
    <property type="entry name" value="PPR"/>
    <property type="match status" value="2"/>
</dbReference>
<evidence type="ECO:0000256" key="1">
    <source>
        <dbReference type="ARBA" id="ARBA00022737"/>
    </source>
</evidence>
<proteinExistence type="predicted"/>
<feature type="repeat" description="PPR" evidence="2">
    <location>
        <begin position="102"/>
        <end position="136"/>
    </location>
</feature>
<keyword evidence="1" id="KW-0677">Repeat</keyword>
<dbReference type="PANTHER" id="PTHR47926:SF347">
    <property type="entry name" value="PENTATRICOPEPTIDE REPEAT-CONTAINING PROTEIN"/>
    <property type="match status" value="1"/>
</dbReference>
<evidence type="ECO:0000313" key="4">
    <source>
        <dbReference type="Proteomes" id="UP000554482"/>
    </source>
</evidence>
<dbReference type="Proteomes" id="UP000554482">
    <property type="component" value="Unassembled WGS sequence"/>
</dbReference>
<feature type="repeat" description="PPR" evidence="2">
    <location>
        <begin position="306"/>
        <end position="340"/>
    </location>
</feature>
<evidence type="ECO:0000256" key="2">
    <source>
        <dbReference type="PROSITE-ProRule" id="PRU00708"/>
    </source>
</evidence>
<dbReference type="FunFam" id="1.25.40.10:FF:000682">
    <property type="entry name" value="Pentatricopeptide repeat-containing protein At3g16610"/>
    <property type="match status" value="1"/>
</dbReference>
<dbReference type="SUPFAM" id="SSF48452">
    <property type="entry name" value="TPR-like"/>
    <property type="match status" value="2"/>
</dbReference>
<dbReference type="Pfam" id="PF20431">
    <property type="entry name" value="E_motif"/>
    <property type="match status" value="1"/>
</dbReference>
<dbReference type="OrthoDB" id="1862136at2759"/>
<organism evidence="3 4">
    <name type="scientific">Thalictrum thalictroides</name>
    <name type="common">Rue-anemone</name>
    <name type="synonym">Anemone thalictroides</name>
    <dbReference type="NCBI Taxonomy" id="46969"/>
    <lineage>
        <taxon>Eukaryota</taxon>
        <taxon>Viridiplantae</taxon>
        <taxon>Streptophyta</taxon>
        <taxon>Embryophyta</taxon>
        <taxon>Tracheophyta</taxon>
        <taxon>Spermatophyta</taxon>
        <taxon>Magnoliopsida</taxon>
        <taxon>Ranunculales</taxon>
        <taxon>Ranunculaceae</taxon>
        <taxon>Thalictroideae</taxon>
        <taxon>Thalictrum</taxon>
    </lineage>
</organism>
<dbReference type="Gene3D" id="1.25.40.10">
    <property type="entry name" value="Tetratricopeptide repeat domain"/>
    <property type="match status" value="3"/>
</dbReference>
<dbReference type="GO" id="GO:0003723">
    <property type="term" value="F:RNA binding"/>
    <property type="evidence" value="ECO:0007669"/>
    <property type="project" value="InterPro"/>
</dbReference>
<feature type="repeat" description="PPR" evidence="2">
    <location>
        <begin position="203"/>
        <end position="237"/>
    </location>
</feature>
<sequence length="524" mass="58670">MWIFVCQKGSCLCLSRLQLCSVRLFSEARIWVGPYKNSYDYTRLLQHFTNIKRLKEIHAQIITSGYEQNQFLAAKLVSQYVEYSGSSMDDARRVFDCVLERDILLWNVVVRGYANRGPFGEAISIYNQMRLSGVCANKYTYPFLLKACGAMGVSITGQLLHCHIVKGGLEFDLFVGNSLMAFYAKCREVEVSRKIFDGIHGKDIVSWNSMIAGYTQNECPSKALVIFHQMLQFDSPCFPDHATVVAVLPACAQEAAIKEGMWIHCYVIKSGMEVDVSLGSGLIAMYGNCGRLDIAKDLFLRLQERNVVVWNAMIRCYGMNGLADSALKMFSQMVDCGIHPDGISFICVLSACSHAGLVDRGWELLRKMGDYGVETWEEHYACMVDLLGRAGKLDEAVKLIESMPIKGGKHVYGALLGACRIHNNIELAEEVAERLFVLDPNNAGRYILLAKMYEDVGRLNEAATLRKTVGKKQIKKQFGCSAIEVDCVLHTFGVEDKSHPLEGQIFDTLEQLGRVMEEGLILEM</sequence>
<dbReference type="InterPro" id="IPR002885">
    <property type="entry name" value="PPR_rpt"/>
</dbReference>
<gene>
    <name evidence="3" type="ORF">FRX31_024914</name>
</gene>
<keyword evidence="4" id="KW-1185">Reference proteome</keyword>
<dbReference type="Pfam" id="PF13041">
    <property type="entry name" value="PPR_2"/>
    <property type="match status" value="2"/>
</dbReference>
<dbReference type="InterPro" id="IPR046960">
    <property type="entry name" value="PPR_At4g14850-like_plant"/>
</dbReference>
<reference evidence="3 4" key="1">
    <citation type="submission" date="2020-06" db="EMBL/GenBank/DDBJ databases">
        <title>Transcriptomic and genomic resources for Thalictrum thalictroides and T. hernandezii: Facilitating candidate gene discovery in an emerging model plant lineage.</title>
        <authorList>
            <person name="Arias T."/>
            <person name="Riano-Pachon D.M."/>
            <person name="Di Stilio V.S."/>
        </authorList>
    </citation>
    <scope>NUCLEOTIDE SEQUENCE [LARGE SCALE GENOMIC DNA]</scope>
    <source>
        <strain evidence="4">cv. WT478/WT964</strain>
        <tissue evidence="3">Leaves</tissue>
    </source>
</reference>
<dbReference type="InterPro" id="IPR046848">
    <property type="entry name" value="E_motif"/>
</dbReference>
<dbReference type="InterPro" id="IPR011990">
    <property type="entry name" value="TPR-like_helical_dom_sf"/>
</dbReference>
<dbReference type="EMBL" id="JABWDY010030629">
    <property type="protein sequence ID" value="KAF5185502.1"/>
    <property type="molecule type" value="Genomic_DNA"/>
</dbReference>
<comment type="caution">
    <text evidence="3">The sequence shown here is derived from an EMBL/GenBank/DDBJ whole genome shotgun (WGS) entry which is preliminary data.</text>
</comment>
<accession>A0A7J6VME1</accession>
<dbReference type="PANTHER" id="PTHR47926">
    <property type="entry name" value="PENTATRICOPEPTIDE REPEAT-CONTAINING PROTEIN"/>
    <property type="match status" value="1"/>
</dbReference>
<dbReference type="PROSITE" id="PS51375">
    <property type="entry name" value="PPR"/>
    <property type="match status" value="4"/>
</dbReference>
<dbReference type="FunFam" id="1.25.40.10:FF:000090">
    <property type="entry name" value="Pentatricopeptide repeat-containing protein, chloroplastic"/>
    <property type="match status" value="1"/>
</dbReference>
<feature type="repeat" description="PPR" evidence="2">
    <location>
        <begin position="341"/>
        <end position="375"/>
    </location>
</feature>
<dbReference type="AlphaFoldDB" id="A0A7J6VME1"/>
<protein>
    <submittedName>
        <fullName evidence="3">Pentatricopeptide repeat-containing protein</fullName>
    </submittedName>
</protein>
<evidence type="ECO:0000313" key="3">
    <source>
        <dbReference type="EMBL" id="KAF5185502.1"/>
    </source>
</evidence>